<gene>
    <name evidence="1" type="ORF">H7849_23830</name>
</gene>
<evidence type="ECO:0000313" key="2">
    <source>
        <dbReference type="Proteomes" id="UP000515312"/>
    </source>
</evidence>
<reference evidence="1 2" key="1">
    <citation type="submission" date="2020-08" db="EMBL/GenBank/DDBJ databases">
        <title>Edaphobacter telluris sp. nov. and Acidobacterium dinghuensis sp. nov., two acidobacteria isolated from forest soil.</title>
        <authorList>
            <person name="Fu J."/>
            <person name="Qiu L."/>
        </authorList>
    </citation>
    <scope>NUCLEOTIDE SEQUENCE [LARGE SCALE GENOMIC DNA]</scope>
    <source>
        <strain evidence="1">4Y35</strain>
    </source>
</reference>
<dbReference type="RefSeq" id="WP_186742963.1">
    <property type="nucleotide sequence ID" value="NZ_CP060394.1"/>
</dbReference>
<proteinExistence type="predicted"/>
<dbReference type="Proteomes" id="UP000515312">
    <property type="component" value="Chromosome"/>
</dbReference>
<protein>
    <submittedName>
        <fullName evidence="1">Uncharacterized protein</fullName>
    </submittedName>
</protein>
<dbReference type="EMBL" id="CP060394">
    <property type="protein sequence ID" value="QNI32006.1"/>
    <property type="molecule type" value="Genomic_DNA"/>
</dbReference>
<evidence type="ECO:0000313" key="1">
    <source>
        <dbReference type="EMBL" id="QNI32006.1"/>
    </source>
</evidence>
<keyword evidence="2" id="KW-1185">Reference proteome</keyword>
<sequence>MVNINIFREVLKALSIGGRRWWISSDPQDALATGSITIGHGDGQCKDRLNTLYFRFPILGELTPSTPADKLVLLIDPCACAPVEPGLYLENGRVMEDFVEDFLAFYPAVKNALIDRLKAEGERPG</sequence>
<accession>A0A7G8BHI6</accession>
<organism evidence="1 2">
    <name type="scientific">Alloacidobacterium dinghuense</name>
    <dbReference type="NCBI Taxonomy" id="2763107"/>
    <lineage>
        <taxon>Bacteria</taxon>
        <taxon>Pseudomonadati</taxon>
        <taxon>Acidobacteriota</taxon>
        <taxon>Terriglobia</taxon>
        <taxon>Terriglobales</taxon>
        <taxon>Acidobacteriaceae</taxon>
        <taxon>Alloacidobacterium</taxon>
    </lineage>
</organism>
<dbReference type="AlphaFoldDB" id="A0A7G8BHI6"/>
<name>A0A7G8BHI6_9BACT</name>
<dbReference type="KEGG" id="adin:H7849_23830"/>